<feature type="transmembrane region" description="Helical" evidence="1">
    <location>
        <begin position="91"/>
        <end position="113"/>
    </location>
</feature>
<dbReference type="KEGG" id="bapi:BBC0122_001790"/>
<dbReference type="AlphaFoldDB" id="A0A1U9MF39"/>
<organism evidence="2 3">
    <name type="scientific">Bartonella choladocola</name>
    <dbReference type="NCBI Taxonomy" id="2750995"/>
    <lineage>
        <taxon>Bacteria</taxon>
        <taxon>Pseudomonadati</taxon>
        <taxon>Pseudomonadota</taxon>
        <taxon>Alphaproteobacteria</taxon>
        <taxon>Hyphomicrobiales</taxon>
        <taxon>Bartonellaceae</taxon>
        <taxon>Bartonella</taxon>
    </lineage>
</organism>
<keyword evidence="1" id="KW-0812">Transmembrane</keyword>
<evidence type="ECO:0000313" key="2">
    <source>
        <dbReference type="EMBL" id="AQT46319.1"/>
    </source>
</evidence>
<reference evidence="2 3" key="1">
    <citation type="submission" date="2016-11" db="EMBL/GenBank/DDBJ databases">
        <title>Comparative genomics of Bartonella apis.</title>
        <authorList>
            <person name="Engel P."/>
        </authorList>
    </citation>
    <scope>NUCLEOTIDE SEQUENCE [LARGE SCALE GENOMIC DNA]</scope>
    <source>
        <strain evidence="2 3">BBC0122</strain>
    </source>
</reference>
<sequence length="160" mass="18187">MRAGGSVLRSQAIKAFLIFSLVGGIGLFVCRYLTNYFLYSRFFNDRFILAMMENFNGVVAFALFFAENLLFAAVFSIFPAVYLYQLKKLPLVFVLSYSVAIYLVGAISIAFYLNLARVTLPLGSILVYVLLTPFLYIILPIFFAYLVYCIYWLAHTGTRP</sequence>
<feature type="transmembrane region" description="Helical" evidence="1">
    <location>
        <begin position="58"/>
        <end position="84"/>
    </location>
</feature>
<proteinExistence type="predicted"/>
<feature type="transmembrane region" description="Helical" evidence="1">
    <location>
        <begin position="125"/>
        <end position="154"/>
    </location>
</feature>
<keyword evidence="1" id="KW-0472">Membrane</keyword>
<feature type="transmembrane region" description="Helical" evidence="1">
    <location>
        <begin position="12"/>
        <end position="38"/>
    </location>
</feature>
<evidence type="ECO:0000256" key="1">
    <source>
        <dbReference type="SAM" id="Phobius"/>
    </source>
</evidence>
<keyword evidence="3" id="KW-1185">Reference proteome</keyword>
<gene>
    <name evidence="2" type="ORF">BBC0122_001790</name>
</gene>
<dbReference type="EMBL" id="CP015625">
    <property type="protein sequence ID" value="AQT46319.1"/>
    <property type="molecule type" value="Genomic_DNA"/>
</dbReference>
<accession>A0A1U9MF39</accession>
<keyword evidence="1" id="KW-1133">Transmembrane helix</keyword>
<dbReference type="Proteomes" id="UP000189632">
    <property type="component" value="Chromosome"/>
</dbReference>
<name>A0A1U9MF39_9HYPH</name>
<evidence type="ECO:0000313" key="3">
    <source>
        <dbReference type="Proteomes" id="UP000189632"/>
    </source>
</evidence>
<protein>
    <submittedName>
        <fullName evidence="2">Uncharacterized protein</fullName>
    </submittedName>
</protein>